<evidence type="ECO:0000256" key="1">
    <source>
        <dbReference type="SAM" id="MobiDB-lite"/>
    </source>
</evidence>
<organism evidence="3 4">
    <name type="scientific">Trichomonas vaginalis (strain ATCC PRA-98 / G3)</name>
    <dbReference type="NCBI Taxonomy" id="412133"/>
    <lineage>
        <taxon>Eukaryota</taxon>
        <taxon>Metamonada</taxon>
        <taxon>Parabasalia</taxon>
        <taxon>Trichomonadida</taxon>
        <taxon>Trichomonadidae</taxon>
        <taxon>Trichomonas</taxon>
    </lineage>
</organism>
<reference evidence="3" key="2">
    <citation type="journal article" date="2007" name="Science">
        <title>Draft genome sequence of the sexually transmitted pathogen Trichomonas vaginalis.</title>
        <authorList>
            <person name="Carlton J.M."/>
            <person name="Hirt R.P."/>
            <person name="Silva J.C."/>
            <person name="Delcher A.L."/>
            <person name="Schatz M."/>
            <person name="Zhao Q."/>
            <person name="Wortman J.R."/>
            <person name="Bidwell S.L."/>
            <person name="Alsmark U.C.M."/>
            <person name="Besteiro S."/>
            <person name="Sicheritz-Ponten T."/>
            <person name="Noel C.J."/>
            <person name="Dacks J.B."/>
            <person name="Foster P.G."/>
            <person name="Simillion C."/>
            <person name="Van de Peer Y."/>
            <person name="Miranda-Saavedra D."/>
            <person name="Barton G.J."/>
            <person name="Westrop G.D."/>
            <person name="Mueller S."/>
            <person name="Dessi D."/>
            <person name="Fiori P.L."/>
            <person name="Ren Q."/>
            <person name="Paulsen I."/>
            <person name="Zhang H."/>
            <person name="Bastida-Corcuera F.D."/>
            <person name="Simoes-Barbosa A."/>
            <person name="Brown M.T."/>
            <person name="Hayes R.D."/>
            <person name="Mukherjee M."/>
            <person name="Okumura C.Y."/>
            <person name="Schneider R."/>
            <person name="Smith A.J."/>
            <person name="Vanacova S."/>
            <person name="Villalvazo M."/>
            <person name="Haas B.J."/>
            <person name="Pertea M."/>
            <person name="Feldblyum T.V."/>
            <person name="Utterback T.R."/>
            <person name="Shu C.L."/>
            <person name="Osoegawa K."/>
            <person name="de Jong P.J."/>
            <person name="Hrdy I."/>
            <person name="Horvathova L."/>
            <person name="Zubacova Z."/>
            <person name="Dolezal P."/>
            <person name="Malik S.B."/>
            <person name="Logsdon J.M. Jr."/>
            <person name="Henze K."/>
            <person name="Gupta A."/>
            <person name="Wang C.C."/>
            <person name="Dunne R.L."/>
            <person name="Upcroft J.A."/>
            <person name="Upcroft P."/>
            <person name="White O."/>
            <person name="Salzberg S.L."/>
            <person name="Tang P."/>
            <person name="Chiu C.-H."/>
            <person name="Lee Y.-S."/>
            <person name="Embley T.M."/>
            <person name="Coombs G.H."/>
            <person name="Mottram J.C."/>
            <person name="Tachezy J."/>
            <person name="Fraser-Liggett C.M."/>
            <person name="Johnson P.J."/>
        </authorList>
    </citation>
    <scope>NUCLEOTIDE SEQUENCE [LARGE SCALE GENOMIC DNA]</scope>
    <source>
        <strain evidence="3">G3</strain>
    </source>
</reference>
<accession>A2E243</accession>
<evidence type="ECO:0000313" key="3">
    <source>
        <dbReference type="EMBL" id="EAY13257.1"/>
    </source>
</evidence>
<name>A2E243_TRIV3</name>
<gene>
    <name evidence="3" type="ORF">TVAG_463910</name>
</gene>
<proteinExistence type="predicted"/>
<dbReference type="InParanoid" id="A2E243"/>
<sequence length="639" mass="73774">MSYEAFCLIPYDDASHNECSELYNTVRYKKSEAITEKQLKFDKTYIKFYVIDSSDTFYPLLKLNTVSEREIEIKGYNITQRISIEIEKCKELTLLNVDVNLTDSVSVFDVKNMNIFWDASFYLNGKINCKEVTVFDSSWNLIQKMNQKTNVTLCSEREVKSICCYDNYFTVTTVFTSCKFEYDVLNDLTLILDHATNIKIDWGGSKTATIPFFLGINVFDKNGDIKVTFSNRWSFSNVKSLRQGYLDSHGTEITISSDYWSYPSQVFDMSGYLNVRKKGSYCAISNNDKDQEYCPDTYTILTFDEFKLASEMMPSNDEQITICVVDNDFEFPKSIFQNFVTLFANKNKNVKIYDDDAKIMTNINELHLTAISVINEATNFKLNNIVLTDSTFSGNQISTSNLTVKNPTEIFNHNTVKITNTLTLYNSGKSITFGKDSFIINDFEMKYSICPSFKVYTLDLNESTLTLKANTKETNNLPDFYFTLTNTLTFDDSLYYLQSRRVAKLLFISNHNEIHTNYKVLPKIFELKTNPNGFYHVNYGTKEPPFDYTPIPTKSVPTATEKPTVNPTDIPPITSTNSPVEKGKKPKTFFMISILIVTAALIYLIYNLLKKWRKFDVYNNRFEVSSEYLDRRDHVMTFI</sequence>
<dbReference type="AlphaFoldDB" id="A2E243"/>
<keyword evidence="2" id="KW-0472">Membrane</keyword>
<protein>
    <submittedName>
        <fullName evidence="3">Uncharacterized protein</fullName>
    </submittedName>
</protein>
<dbReference type="RefSeq" id="XP_001325480.1">
    <property type="nucleotide sequence ID" value="XM_001325445.1"/>
</dbReference>
<dbReference type="VEuPathDB" id="TrichDB:TVAGG3_1048910"/>
<dbReference type="KEGG" id="tva:4771233"/>
<dbReference type="Proteomes" id="UP000001542">
    <property type="component" value="Unassembled WGS sequence"/>
</dbReference>
<keyword evidence="2" id="KW-0812">Transmembrane</keyword>
<evidence type="ECO:0000256" key="2">
    <source>
        <dbReference type="SAM" id="Phobius"/>
    </source>
</evidence>
<keyword evidence="4" id="KW-1185">Reference proteome</keyword>
<evidence type="ECO:0000313" key="4">
    <source>
        <dbReference type="Proteomes" id="UP000001542"/>
    </source>
</evidence>
<feature type="transmembrane region" description="Helical" evidence="2">
    <location>
        <begin position="589"/>
        <end position="609"/>
    </location>
</feature>
<feature type="region of interest" description="Disordered" evidence="1">
    <location>
        <begin position="557"/>
        <end position="579"/>
    </location>
</feature>
<keyword evidence="2" id="KW-1133">Transmembrane helix</keyword>
<dbReference type="EMBL" id="DS113288">
    <property type="protein sequence ID" value="EAY13257.1"/>
    <property type="molecule type" value="Genomic_DNA"/>
</dbReference>
<reference evidence="3" key="1">
    <citation type="submission" date="2006-10" db="EMBL/GenBank/DDBJ databases">
        <authorList>
            <person name="Amadeo P."/>
            <person name="Zhao Q."/>
            <person name="Wortman J."/>
            <person name="Fraser-Liggett C."/>
            <person name="Carlton J."/>
        </authorList>
    </citation>
    <scope>NUCLEOTIDE SEQUENCE</scope>
    <source>
        <strain evidence="3">G3</strain>
    </source>
</reference>
<dbReference type="VEuPathDB" id="TrichDB:TVAG_463910"/>